<organism evidence="1">
    <name type="scientific">viral metagenome</name>
    <dbReference type="NCBI Taxonomy" id="1070528"/>
    <lineage>
        <taxon>unclassified sequences</taxon>
        <taxon>metagenomes</taxon>
        <taxon>organismal metagenomes</taxon>
    </lineage>
</organism>
<reference evidence="1" key="1">
    <citation type="submission" date="2020-03" db="EMBL/GenBank/DDBJ databases">
        <title>The deep terrestrial virosphere.</title>
        <authorList>
            <person name="Holmfeldt K."/>
            <person name="Nilsson E."/>
            <person name="Simone D."/>
            <person name="Lopez-Fernandez M."/>
            <person name="Wu X."/>
            <person name="de Brujin I."/>
            <person name="Lundin D."/>
            <person name="Andersson A."/>
            <person name="Bertilsson S."/>
            <person name="Dopson M."/>
        </authorList>
    </citation>
    <scope>NUCLEOTIDE SEQUENCE</scope>
    <source>
        <strain evidence="1">MM415B02306</strain>
    </source>
</reference>
<dbReference type="EMBL" id="MT142544">
    <property type="protein sequence ID" value="QJA84965.1"/>
    <property type="molecule type" value="Genomic_DNA"/>
</dbReference>
<gene>
    <name evidence="1" type="ORF">MM415B02306_0007</name>
</gene>
<dbReference type="AlphaFoldDB" id="A0A6M3KU26"/>
<sequence length="187" mass="21345">MQDINFPASGFGQQSRFYDDDILMDGTYRVISVTIKSTSRDTENTSDITKLRKGLLLAQDRNTGLYAPLSTADGYLNGDVPTQHMIDVVVLAREEQIAYDYILGGKRRRDVTPEDRVVPVYISCNIKEPKIVYNNMTALTITNDQWGYCQRIRRVPAGIDIFDRAETLARALLWNRKEVTITEQDFN</sequence>
<name>A0A6M3KU26_9ZZZZ</name>
<evidence type="ECO:0000313" key="1">
    <source>
        <dbReference type="EMBL" id="QJA84965.1"/>
    </source>
</evidence>
<proteinExistence type="predicted"/>
<protein>
    <submittedName>
        <fullName evidence="1">Uncharacterized protein</fullName>
    </submittedName>
</protein>
<accession>A0A6M3KU26</accession>